<dbReference type="Gene3D" id="3.40.50.620">
    <property type="entry name" value="HUPs"/>
    <property type="match status" value="2"/>
</dbReference>
<dbReference type="InterPro" id="IPR014729">
    <property type="entry name" value="Rossmann-like_a/b/a_fold"/>
</dbReference>
<organism evidence="3">
    <name type="scientific">metagenome</name>
    <dbReference type="NCBI Taxonomy" id="256318"/>
    <lineage>
        <taxon>unclassified sequences</taxon>
        <taxon>metagenomes</taxon>
    </lineage>
</organism>
<evidence type="ECO:0000313" key="3">
    <source>
        <dbReference type="EMBL" id="CUR57263.1"/>
    </source>
</evidence>
<dbReference type="EMBL" id="CZKA01000034">
    <property type="protein sequence ID" value="CUR57263.1"/>
    <property type="molecule type" value="Genomic_DNA"/>
</dbReference>
<dbReference type="PANTHER" id="PTHR46268">
    <property type="entry name" value="STRESS RESPONSE PROTEIN NHAX"/>
    <property type="match status" value="1"/>
</dbReference>
<dbReference type="CDD" id="cd00293">
    <property type="entry name" value="USP-like"/>
    <property type="match status" value="1"/>
</dbReference>
<reference evidence="3" key="1">
    <citation type="submission" date="2015-08" db="EMBL/GenBank/DDBJ databases">
        <authorList>
            <person name="Babu N.S."/>
            <person name="Beckwith C.J."/>
            <person name="Beseler K.G."/>
            <person name="Brison A."/>
            <person name="Carone J.V."/>
            <person name="Caskin T.P."/>
            <person name="Diamond M."/>
            <person name="Durham M.E."/>
            <person name="Foxe J.M."/>
            <person name="Go M."/>
            <person name="Henderson B.A."/>
            <person name="Jones I.B."/>
            <person name="McGettigan J.A."/>
            <person name="Micheletti S.J."/>
            <person name="Nasrallah M.E."/>
            <person name="Ortiz D."/>
            <person name="Piller C.R."/>
            <person name="Privatt S.R."/>
            <person name="Schneider S.L."/>
            <person name="Sharp S."/>
            <person name="Smith T.C."/>
            <person name="Stanton J.D."/>
            <person name="Ullery H.E."/>
            <person name="Wilson R.J."/>
            <person name="Serrano M.G."/>
            <person name="Buck G."/>
            <person name="Lee V."/>
            <person name="Wang Y."/>
            <person name="Carvalho R."/>
            <person name="Voegtly L."/>
            <person name="Shi R."/>
            <person name="Duckworth R."/>
            <person name="Johnson A."/>
            <person name="Loviza R."/>
            <person name="Walstead R."/>
            <person name="Shah Z."/>
            <person name="Kiflezghi M."/>
            <person name="Wade K."/>
            <person name="Ball S.L."/>
            <person name="Bradley K.W."/>
            <person name="Asai D.J."/>
            <person name="Bowman C.A."/>
            <person name="Russell D.A."/>
            <person name="Pope W.H."/>
            <person name="Jacobs-Sera D."/>
            <person name="Hendrix R.W."/>
            <person name="Hatfull G.F."/>
        </authorList>
    </citation>
    <scope>NUCLEOTIDE SEQUENCE</scope>
</reference>
<gene>
    <name evidence="3" type="ORF">NOCA240020</name>
</gene>
<evidence type="ECO:0000259" key="2">
    <source>
        <dbReference type="Pfam" id="PF00582"/>
    </source>
</evidence>
<evidence type="ECO:0000256" key="1">
    <source>
        <dbReference type="ARBA" id="ARBA00008791"/>
    </source>
</evidence>
<dbReference type="PANTHER" id="PTHR46268:SF27">
    <property type="entry name" value="UNIVERSAL STRESS PROTEIN RV2623"/>
    <property type="match status" value="1"/>
</dbReference>
<dbReference type="SUPFAM" id="SSF52402">
    <property type="entry name" value="Adenine nucleotide alpha hydrolases-like"/>
    <property type="match status" value="2"/>
</dbReference>
<sequence length="295" mass="32099">MLNTEPRNVMVCVTPGEDCDAALEYAVAQARLRECRIHLVTAIPAFFSGATGADYVHLTEGQLRRYGPDLFVDCEDKIRKLSDGTVDVSTRILHQLPVQGLVAESENAALVVLQHHRMHQRHHLPARSTTNGVAARAHAPVVAVPDDWHEADQHANLVAVAVEDAVSSAQVVRAAFEEARRLGAELHLVRAWFFSEAFDRDVFVGEAGVAQSAAVREELVRDFTPIAGDYPDVTWSPVVEHGRPADVLVAQSELARLLVVGRHDPVAPLGSHLGPVTRPVLTHAACPVLVIDPRP</sequence>
<feature type="domain" description="UspA" evidence="2">
    <location>
        <begin position="158"/>
        <end position="291"/>
    </location>
</feature>
<name>A0A2P2C5G1_9ZZZZ</name>
<comment type="similarity">
    <text evidence="1">Belongs to the universal stress protein A family.</text>
</comment>
<dbReference type="AlphaFoldDB" id="A0A2P2C5G1"/>
<feature type="domain" description="UspA" evidence="2">
    <location>
        <begin position="7"/>
        <end position="145"/>
    </location>
</feature>
<dbReference type="Pfam" id="PF00582">
    <property type="entry name" value="Usp"/>
    <property type="match status" value="2"/>
</dbReference>
<protein>
    <submittedName>
        <fullName evidence="3">Putative UspA domain protein</fullName>
    </submittedName>
</protein>
<dbReference type="InterPro" id="IPR006016">
    <property type="entry name" value="UspA"/>
</dbReference>
<accession>A0A2P2C5G1</accession>
<proteinExistence type="inferred from homology"/>